<gene>
    <name evidence="2" type="ORF">J2I46_01790</name>
</gene>
<keyword evidence="3" id="KW-1185">Reference proteome</keyword>
<sequence>MKSIFFLLALTALVTACEPSRPDCTLQETAGGGLVPFGDCDNCDAYAIINSDGGQRPMTTADAERYVQQNPPSVNYNPAAPTMSDFMLYHMLMTGPRASHYSVIYAPQVRSYSTYRRTHPGYTMPRRYVSNMTVINKTVVNRQPYRRSVTSSPSRSYGMSGGATRTFNASRTSTMTSSRPSSWGSSRSSGFSSSRYSSPSRSSSFRSSSSSSRSSSFGSSRRR</sequence>
<feature type="region of interest" description="Disordered" evidence="1">
    <location>
        <begin position="141"/>
        <end position="223"/>
    </location>
</feature>
<dbReference type="Proteomes" id="UP000664628">
    <property type="component" value="Unassembled WGS sequence"/>
</dbReference>
<protein>
    <recommendedName>
        <fullName evidence="4">Lipoprotein</fullName>
    </recommendedName>
</protein>
<proteinExistence type="predicted"/>
<evidence type="ECO:0000256" key="1">
    <source>
        <dbReference type="SAM" id="MobiDB-lite"/>
    </source>
</evidence>
<feature type="compositionally biased region" description="Polar residues" evidence="1">
    <location>
        <begin position="148"/>
        <end position="169"/>
    </location>
</feature>
<feature type="compositionally biased region" description="Low complexity" evidence="1">
    <location>
        <begin position="170"/>
        <end position="223"/>
    </location>
</feature>
<evidence type="ECO:0000313" key="2">
    <source>
        <dbReference type="EMBL" id="MBO0947295.1"/>
    </source>
</evidence>
<accession>A0ABS3JBD1</accession>
<evidence type="ECO:0000313" key="3">
    <source>
        <dbReference type="Proteomes" id="UP000664628"/>
    </source>
</evidence>
<reference evidence="2 3" key="1">
    <citation type="submission" date="2021-03" db="EMBL/GenBank/DDBJ databases">
        <title>Fibrella sp. HMF5405 genome sequencing and assembly.</title>
        <authorList>
            <person name="Kang H."/>
            <person name="Kim H."/>
            <person name="Bae S."/>
            <person name="Joh K."/>
        </authorList>
    </citation>
    <scope>NUCLEOTIDE SEQUENCE [LARGE SCALE GENOMIC DNA]</scope>
    <source>
        <strain evidence="2 3">HMF5405</strain>
    </source>
</reference>
<comment type="caution">
    <text evidence="2">The sequence shown here is derived from an EMBL/GenBank/DDBJ whole genome shotgun (WGS) entry which is preliminary data.</text>
</comment>
<name>A0ABS3JBD1_9BACT</name>
<dbReference type="EMBL" id="JAFMYW010000001">
    <property type="protein sequence ID" value="MBO0947295.1"/>
    <property type="molecule type" value="Genomic_DNA"/>
</dbReference>
<dbReference type="RefSeq" id="WP_207327211.1">
    <property type="nucleotide sequence ID" value="NZ_JAFMYW010000001.1"/>
</dbReference>
<dbReference type="PROSITE" id="PS51257">
    <property type="entry name" value="PROKAR_LIPOPROTEIN"/>
    <property type="match status" value="1"/>
</dbReference>
<evidence type="ECO:0008006" key="4">
    <source>
        <dbReference type="Google" id="ProtNLM"/>
    </source>
</evidence>
<organism evidence="2 3">
    <name type="scientific">Fibrella forsythiae</name>
    <dbReference type="NCBI Taxonomy" id="2817061"/>
    <lineage>
        <taxon>Bacteria</taxon>
        <taxon>Pseudomonadati</taxon>
        <taxon>Bacteroidota</taxon>
        <taxon>Cytophagia</taxon>
        <taxon>Cytophagales</taxon>
        <taxon>Spirosomataceae</taxon>
        <taxon>Fibrella</taxon>
    </lineage>
</organism>